<organism evidence="6">
    <name type="scientific">Hirondellea gigas</name>
    <dbReference type="NCBI Taxonomy" id="1518452"/>
    <lineage>
        <taxon>Eukaryota</taxon>
        <taxon>Metazoa</taxon>
        <taxon>Ecdysozoa</taxon>
        <taxon>Arthropoda</taxon>
        <taxon>Crustacea</taxon>
        <taxon>Multicrustacea</taxon>
        <taxon>Malacostraca</taxon>
        <taxon>Eumalacostraca</taxon>
        <taxon>Peracarida</taxon>
        <taxon>Amphipoda</taxon>
        <taxon>Amphilochidea</taxon>
        <taxon>Lysianassida</taxon>
        <taxon>Lysianassidira</taxon>
        <taxon>Lysianassoidea</taxon>
        <taxon>Lysianassidae</taxon>
        <taxon>Hirondellea</taxon>
    </lineage>
</organism>
<dbReference type="PANTHER" id="PTHR14150">
    <property type="entry name" value="U3 SMALL NUCLEOLAR RNA-ASSOCIATED PROTEIN 14"/>
    <property type="match status" value="1"/>
</dbReference>
<comment type="subcellular location">
    <subcellularLocation>
        <location evidence="1">Nucleus</location>
        <location evidence="1">Nucleolus</location>
    </subcellularLocation>
</comment>
<keyword evidence="3" id="KW-0597">Phosphoprotein</keyword>
<dbReference type="EMBL" id="IACF01001983">
    <property type="protein sequence ID" value="LAB67656.1"/>
    <property type="molecule type" value="mRNA"/>
</dbReference>
<dbReference type="AlphaFoldDB" id="A0A2P2I186"/>
<reference evidence="6" key="1">
    <citation type="journal article" date="2018" name="Biosci. Biotechnol. Biochem.">
        <title>Polysaccharide hydrolase of the hadal zone amphipods Hirondellea gigas.</title>
        <authorList>
            <person name="Kobayashi H."/>
            <person name="Nagahama T."/>
            <person name="Arai W."/>
            <person name="Sasagawa Y."/>
            <person name="Umeda M."/>
            <person name="Hayashi T."/>
            <person name="Nikaido I."/>
            <person name="Watanabe H."/>
            <person name="Oguri K."/>
            <person name="Kitazato H."/>
            <person name="Fujioka K."/>
            <person name="Kido Y."/>
            <person name="Takami H."/>
        </authorList>
    </citation>
    <scope>NUCLEOTIDE SEQUENCE</scope>
    <source>
        <tissue evidence="6">Whole body</tissue>
    </source>
</reference>
<keyword evidence="4" id="KW-0539">Nucleus</keyword>
<dbReference type="Pfam" id="PF04615">
    <property type="entry name" value="Utp14"/>
    <property type="match status" value="1"/>
</dbReference>
<evidence type="ECO:0000256" key="3">
    <source>
        <dbReference type="ARBA" id="ARBA00022553"/>
    </source>
</evidence>
<comment type="similarity">
    <text evidence="2">Belongs to the UTP14 family.</text>
</comment>
<dbReference type="GO" id="GO:0006364">
    <property type="term" value="P:rRNA processing"/>
    <property type="evidence" value="ECO:0007669"/>
    <property type="project" value="InterPro"/>
</dbReference>
<dbReference type="GO" id="GO:0032040">
    <property type="term" value="C:small-subunit processome"/>
    <property type="evidence" value="ECO:0007669"/>
    <property type="project" value="InterPro"/>
</dbReference>
<feature type="region of interest" description="Disordered" evidence="5">
    <location>
        <begin position="283"/>
        <end position="419"/>
    </location>
</feature>
<feature type="compositionally biased region" description="Acidic residues" evidence="5">
    <location>
        <begin position="304"/>
        <end position="328"/>
    </location>
</feature>
<name>A0A2P2I186_9CRUS</name>
<dbReference type="PANTHER" id="PTHR14150:SF12">
    <property type="entry name" value="U3 SMALL NUCLEOLAR RNA-ASSOCIATED PROTEIN 14 HOMOLOG A"/>
    <property type="match status" value="1"/>
</dbReference>
<proteinExistence type="evidence at transcript level"/>
<protein>
    <submittedName>
        <fullName evidence="6">U3 small nucleolar RNA-associated protein 14 homolog A-like</fullName>
    </submittedName>
</protein>
<feature type="compositionally biased region" description="Basic and acidic residues" evidence="5">
    <location>
        <begin position="669"/>
        <end position="698"/>
    </location>
</feature>
<feature type="region of interest" description="Disordered" evidence="5">
    <location>
        <begin position="669"/>
        <end position="721"/>
    </location>
</feature>
<evidence type="ECO:0000256" key="1">
    <source>
        <dbReference type="ARBA" id="ARBA00004604"/>
    </source>
</evidence>
<evidence type="ECO:0000256" key="5">
    <source>
        <dbReference type="SAM" id="MobiDB-lite"/>
    </source>
</evidence>
<feature type="compositionally biased region" description="Polar residues" evidence="5">
    <location>
        <begin position="1"/>
        <end position="18"/>
    </location>
</feature>
<dbReference type="InterPro" id="IPR006709">
    <property type="entry name" value="SSU_processome_Utp14"/>
</dbReference>
<sequence>MSSRDSIGMNNLSDSGNDSGVEDGPSPVNLQADIQKIAKKSRHRSERPSVRLAATGSTGVDLGALAVLRKELPNVDGFVEAAPRSKPEQKRIARKRGYEEISEDVNKWQGIVHQQRNARQLSFPLDKNSISIIKQDNKFQPLMKTELEKEMYELLSGAEMIKPKEESAEDKAVREAMTLEEVLERNKESWRLRTLRNKLGKKAHIRNKTKSKKFHRILKKDRLRKEASNLEQLGKTEPGRALDKLQKLDEIRIEERMTLKHKKSKWAANLQLRAKTDKTALAALQENSRLHEEMVNKLKKTKEEEEAEDDSEEDDSDTDDSDEHDPEADTQNSTPAPGVQDKSYKKMKTFWGEYNRQKEEEMKDQLEEIRRQRKQPKKGQDEQTIEEANKMIKDKLKQSTKSNKGKKKTTCSNNPDVNDNVKINEYEFTFSSMDKPDNPMNESAVRLRTLDDMENFKPDKVAPVAASKTLKQVANNKKKSLPEVDASKIRVLETKVLESSVVKDFFNNDSDSDEAENDDPNADLFDEDDLALDEFNKAREAAEDAAQPKDVCHALPGWGSWTGPDIKMSAKIIERFTDKAPKKAPSKFSDKKNVIYNEEADLHQNIRNRMVSELPFPFLQVSDWEASIRGPIGRTFVPELVHRKLIEPALVTEIGAVIKPMDQTQLLKDNRAKQAVKDNKKTKNQKKEEMEKSGEKPVRPGNQLIEFGSSKKRKFSRKSVN</sequence>
<accession>A0A2P2I186</accession>
<evidence type="ECO:0000256" key="4">
    <source>
        <dbReference type="ARBA" id="ARBA00023242"/>
    </source>
</evidence>
<feature type="compositionally biased region" description="Basic and acidic residues" evidence="5">
    <location>
        <begin position="387"/>
        <end position="397"/>
    </location>
</feature>
<feature type="compositionally biased region" description="Acidic residues" evidence="5">
    <location>
        <begin position="510"/>
        <end position="525"/>
    </location>
</feature>
<feature type="compositionally biased region" description="Basic residues" evidence="5">
    <location>
        <begin position="710"/>
        <end position="721"/>
    </location>
</feature>
<evidence type="ECO:0000313" key="6">
    <source>
        <dbReference type="EMBL" id="LAB67656.1"/>
    </source>
</evidence>
<feature type="compositionally biased region" description="Basic and acidic residues" evidence="5">
    <location>
        <begin position="355"/>
        <end position="370"/>
    </location>
</feature>
<feature type="region of interest" description="Disordered" evidence="5">
    <location>
        <begin position="1"/>
        <end position="52"/>
    </location>
</feature>
<evidence type="ECO:0000256" key="2">
    <source>
        <dbReference type="ARBA" id="ARBA00007774"/>
    </source>
</evidence>
<feature type="region of interest" description="Disordered" evidence="5">
    <location>
        <begin position="506"/>
        <end position="525"/>
    </location>
</feature>